<dbReference type="InterPro" id="IPR011008">
    <property type="entry name" value="Dimeric_a/b-barrel"/>
</dbReference>
<keyword evidence="4" id="KW-1185">Reference proteome</keyword>
<evidence type="ECO:0000313" key="4">
    <source>
        <dbReference type="Proteomes" id="UP000183750"/>
    </source>
</evidence>
<sequence length="104" mass="11056">MSRFLVLYRSAVSAAEQMATADPDSGAESMKAWMEWSERAGESIVDLGSPTQTVAGGEPGSFIGGYSVLQADDLDAVQRALDGHPHVTWGGTIEILEMLEIPGM</sequence>
<dbReference type="InterPro" id="IPR005545">
    <property type="entry name" value="YCII"/>
</dbReference>
<dbReference type="Gene3D" id="3.30.70.1060">
    <property type="entry name" value="Dimeric alpha+beta barrel"/>
    <property type="match status" value="1"/>
</dbReference>
<proteinExistence type="inferred from homology"/>
<dbReference type="EMBL" id="FNSQ01000005">
    <property type="protein sequence ID" value="SEC27539.1"/>
    <property type="molecule type" value="Genomic_DNA"/>
</dbReference>
<accession>A0A1H4R6L2</accession>
<evidence type="ECO:0000313" key="3">
    <source>
        <dbReference type="EMBL" id="SEC27539.1"/>
    </source>
</evidence>
<gene>
    <name evidence="3" type="ORF">SAMN04489807_3306</name>
</gene>
<evidence type="ECO:0000259" key="2">
    <source>
        <dbReference type="Pfam" id="PF03795"/>
    </source>
</evidence>
<name>A0A1H4R6L2_9MICO</name>
<dbReference type="AlphaFoldDB" id="A0A1H4R6L2"/>
<feature type="domain" description="YCII-related" evidence="2">
    <location>
        <begin position="24"/>
        <end position="99"/>
    </location>
</feature>
<dbReference type="RefSeq" id="WP_175473397.1">
    <property type="nucleotide sequence ID" value="NZ_FNSQ01000005.1"/>
</dbReference>
<dbReference type="Pfam" id="PF03795">
    <property type="entry name" value="YCII"/>
    <property type="match status" value="1"/>
</dbReference>
<organism evidence="3 4">
    <name type="scientific">Microbacterium hydrocarbonoxydans</name>
    <dbReference type="NCBI Taxonomy" id="273678"/>
    <lineage>
        <taxon>Bacteria</taxon>
        <taxon>Bacillati</taxon>
        <taxon>Actinomycetota</taxon>
        <taxon>Actinomycetes</taxon>
        <taxon>Micrococcales</taxon>
        <taxon>Microbacteriaceae</taxon>
        <taxon>Microbacterium</taxon>
    </lineage>
</organism>
<evidence type="ECO:0000256" key="1">
    <source>
        <dbReference type="ARBA" id="ARBA00007689"/>
    </source>
</evidence>
<dbReference type="SUPFAM" id="SSF54909">
    <property type="entry name" value="Dimeric alpha+beta barrel"/>
    <property type="match status" value="1"/>
</dbReference>
<protein>
    <submittedName>
        <fullName evidence="3">YCII-related domain-containing protein</fullName>
    </submittedName>
</protein>
<comment type="similarity">
    <text evidence="1">Belongs to the YciI family.</text>
</comment>
<dbReference type="Proteomes" id="UP000183750">
    <property type="component" value="Unassembled WGS sequence"/>
</dbReference>
<reference evidence="4" key="1">
    <citation type="submission" date="2016-10" db="EMBL/GenBank/DDBJ databases">
        <authorList>
            <person name="Varghese N."/>
            <person name="Submissions S."/>
        </authorList>
    </citation>
    <scope>NUCLEOTIDE SEQUENCE [LARGE SCALE GENOMIC DNA]</scope>
    <source>
        <strain evidence="4">DSM 16089</strain>
    </source>
</reference>